<evidence type="ECO:0000259" key="9">
    <source>
        <dbReference type="Pfam" id="PF01850"/>
    </source>
</evidence>
<dbReference type="InterPro" id="IPR050556">
    <property type="entry name" value="Type_II_TA_system_RNase"/>
</dbReference>
<dbReference type="GO" id="GO:0000287">
    <property type="term" value="F:magnesium ion binding"/>
    <property type="evidence" value="ECO:0007669"/>
    <property type="project" value="UniProtKB-UniRule"/>
</dbReference>
<dbReference type="InterPro" id="IPR002716">
    <property type="entry name" value="PIN_dom"/>
</dbReference>
<comment type="cofactor">
    <cofactor evidence="1 8">
        <name>Mg(2+)</name>
        <dbReference type="ChEBI" id="CHEBI:18420"/>
    </cofactor>
</comment>
<evidence type="ECO:0000313" key="10">
    <source>
        <dbReference type="EMBL" id="RCW77616.1"/>
    </source>
</evidence>
<keyword evidence="11" id="KW-1185">Reference proteome</keyword>
<dbReference type="PANTHER" id="PTHR33653:SF1">
    <property type="entry name" value="RIBONUCLEASE VAPC2"/>
    <property type="match status" value="1"/>
</dbReference>
<dbReference type="HAMAP" id="MF_00265">
    <property type="entry name" value="VapC_Nob1"/>
    <property type="match status" value="1"/>
</dbReference>
<evidence type="ECO:0000256" key="7">
    <source>
        <dbReference type="ARBA" id="ARBA00038093"/>
    </source>
</evidence>
<protein>
    <recommendedName>
        <fullName evidence="8">Ribonuclease VapC</fullName>
        <shortName evidence="8">RNase VapC</shortName>
        <ecNumber evidence="8">3.1.-.-</ecNumber>
    </recommendedName>
    <alternativeName>
        <fullName evidence="8">Toxin VapC</fullName>
    </alternativeName>
</protein>
<gene>
    <name evidence="8" type="primary">vapC</name>
    <name evidence="10" type="ORF">C7476_1427</name>
</gene>
<keyword evidence="5 8" id="KW-0378">Hydrolase</keyword>
<feature type="binding site" evidence="8">
    <location>
        <position position="7"/>
    </location>
    <ligand>
        <name>Mg(2+)</name>
        <dbReference type="ChEBI" id="CHEBI:18420"/>
    </ligand>
</feature>
<dbReference type="Proteomes" id="UP000253324">
    <property type="component" value="Unassembled WGS sequence"/>
</dbReference>
<evidence type="ECO:0000256" key="5">
    <source>
        <dbReference type="ARBA" id="ARBA00022801"/>
    </source>
</evidence>
<dbReference type="Gene3D" id="3.40.50.1010">
    <property type="entry name" value="5'-nuclease"/>
    <property type="match status" value="1"/>
</dbReference>
<dbReference type="GO" id="GO:0004540">
    <property type="term" value="F:RNA nuclease activity"/>
    <property type="evidence" value="ECO:0007669"/>
    <property type="project" value="InterPro"/>
</dbReference>
<feature type="binding site" evidence="8">
    <location>
        <position position="112"/>
    </location>
    <ligand>
        <name>Mg(2+)</name>
        <dbReference type="ChEBI" id="CHEBI:18420"/>
    </ligand>
</feature>
<dbReference type="InterPro" id="IPR029060">
    <property type="entry name" value="PIN-like_dom_sf"/>
</dbReference>
<evidence type="ECO:0000256" key="3">
    <source>
        <dbReference type="ARBA" id="ARBA00022722"/>
    </source>
</evidence>
<comment type="function">
    <text evidence="8">Toxic component of a toxin-antitoxin (TA) system. An RNase.</text>
</comment>
<keyword evidence="3 8" id="KW-0540">Nuclease</keyword>
<dbReference type="GO" id="GO:0016787">
    <property type="term" value="F:hydrolase activity"/>
    <property type="evidence" value="ECO:0007669"/>
    <property type="project" value="UniProtKB-KW"/>
</dbReference>
<reference evidence="10 11" key="1">
    <citation type="submission" date="2018-07" db="EMBL/GenBank/DDBJ databases">
        <title>Genomic Encyclopedia of Type Strains, Phase III (KMG-III): the genomes of soil and plant-associated and newly described type strains.</title>
        <authorList>
            <person name="Whitman W."/>
        </authorList>
    </citation>
    <scope>NUCLEOTIDE SEQUENCE [LARGE SCALE GENOMIC DNA]</scope>
    <source>
        <strain evidence="10 11">31-25a</strain>
    </source>
</reference>
<dbReference type="EMBL" id="QPJM01000042">
    <property type="protein sequence ID" value="RCW77616.1"/>
    <property type="molecule type" value="Genomic_DNA"/>
</dbReference>
<sequence>MSGFLFDTSILSVFGPARPDAAPVEAKLAQWVRNNTNRLYVPVTAILEIERGASKLDRAGGHARAQEIMRWLEQMIEGFGERVLAVDAAVARAAGSIEDAANAKGRNPGLADCIIAAIGKTHDLILLTANTRHFEPLPVRFINPLIDPLP</sequence>
<dbReference type="AlphaFoldDB" id="A0A368YE54"/>
<evidence type="ECO:0000256" key="8">
    <source>
        <dbReference type="HAMAP-Rule" id="MF_00265"/>
    </source>
</evidence>
<evidence type="ECO:0000256" key="4">
    <source>
        <dbReference type="ARBA" id="ARBA00022723"/>
    </source>
</evidence>
<keyword evidence="8" id="KW-0800">Toxin</keyword>
<keyword evidence="6 8" id="KW-0460">Magnesium</keyword>
<keyword evidence="2 8" id="KW-1277">Toxin-antitoxin system</keyword>
<dbReference type="Pfam" id="PF01850">
    <property type="entry name" value="PIN"/>
    <property type="match status" value="1"/>
</dbReference>
<evidence type="ECO:0000256" key="2">
    <source>
        <dbReference type="ARBA" id="ARBA00022649"/>
    </source>
</evidence>
<dbReference type="GO" id="GO:0090729">
    <property type="term" value="F:toxin activity"/>
    <property type="evidence" value="ECO:0007669"/>
    <property type="project" value="UniProtKB-KW"/>
</dbReference>
<dbReference type="InterPro" id="IPR022907">
    <property type="entry name" value="VapC_family"/>
</dbReference>
<comment type="caution">
    <text evidence="10">The sequence shown here is derived from an EMBL/GenBank/DDBJ whole genome shotgun (WGS) entry which is preliminary data.</text>
</comment>
<dbReference type="EC" id="3.1.-.-" evidence="8"/>
<dbReference type="PANTHER" id="PTHR33653">
    <property type="entry name" value="RIBONUCLEASE VAPC2"/>
    <property type="match status" value="1"/>
</dbReference>
<accession>A0A368YE54</accession>
<dbReference type="SUPFAM" id="SSF88723">
    <property type="entry name" value="PIN domain-like"/>
    <property type="match status" value="1"/>
</dbReference>
<keyword evidence="4 8" id="KW-0479">Metal-binding</keyword>
<evidence type="ECO:0000256" key="6">
    <source>
        <dbReference type="ARBA" id="ARBA00022842"/>
    </source>
</evidence>
<dbReference type="RefSeq" id="WP_245426644.1">
    <property type="nucleotide sequence ID" value="NZ_QPJM01000042.1"/>
</dbReference>
<name>A0A368YE54_9HYPH</name>
<evidence type="ECO:0000256" key="1">
    <source>
        <dbReference type="ARBA" id="ARBA00001946"/>
    </source>
</evidence>
<organism evidence="10 11">
    <name type="scientific">Phyllobacterium bourgognense</name>
    <dbReference type="NCBI Taxonomy" id="314236"/>
    <lineage>
        <taxon>Bacteria</taxon>
        <taxon>Pseudomonadati</taxon>
        <taxon>Pseudomonadota</taxon>
        <taxon>Alphaproteobacteria</taxon>
        <taxon>Hyphomicrobiales</taxon>
        <taxon>Phyllobacteriaceae</taxon>
        <taxon>Phyllobacterium</taxon>
    </lineage>
</organism>
<comment type="similarity">
    <text evidence="7 8">Belongs to the PINc/VapC protein family.</text>
</comment>
<evidence type="ECO:0000313" key="11">
    <source>
        <dbReference type="Proteomes" id="UP000253324"/>
    </source>
</evidence>
<feature type="domain" description="PIN" evidence="9">
    <location>
        <begin position="5"/>
        <end position="133"/>
    </location>
</feature>
<proteinExistence type="inferred from homology"/>